<feature type="transmembrane region" description="Helical" evidence="1">
    <location>
        <begin position="175"/>
        <end position="198"/>
    </location>
</feature>
<dbReference type="VEuPathDB" id="FungiDB:BD410DRAFT_771023"/>
<keyword evidence="1" id="KW-0472">Membrane</keyword>
<feature type="transmembrane region" description="Helical" evidence="1">
    <location>
        <begin position="70"/>
        <end position="94"/>
    </location>
</feature>
<dbReference type="OrthoDB" id="3038990at2759"/>
<evidence type="ECO:0000313" key="2">
    <source>
        <dbReference type="EMBL" id="TDL22014.1"/>
    </source>
</evidence>
<evidence type="ECO:0000313" key="3">
    <source>
        <dbReference type="Proteomes" id="UP000294933"/>
    </source>
</evidence>
<evidence type="ECO:0008006" key="4">
    <source>
        <dbReference type="Google" id="ProtNLM"/>
    </source>
</evidence>
<feature type="transmembrane region" description="Helical" evidence="1">
    <location>
        <begin position="133"/>
        <end position="155"/>
    </location>
</feature>
<protein>
    <recommendedName>
        <fullName evidence="4">G-protein coupled receptors family 1 profile domain-containing protein</fullName>
    </recommendedName>
</protein>
<reference evidence="2 3" key="1">
    <citation type="submission" date="2018-06" db="EMBL/GenBank/DDBJ databases">
        <title>A transcriptomic atlas of mushroom development highlights an independent origin of complex multicellularity.</title>
        <authorList>
            <consortium name="DOE Joint Genome Institute"/>
            <person name="Krizsan K."/>
            <person name="Almasi E."/>
            <person name="Merenyi Z."/>
            <person name="Sahu N."/>
            <person name="Viragh M."/>
            <person name="Koszo T."/>
            <person name="Mondo S."/>
            <person name="Kiss B."/>
            <person name="Balint B."/>
            <person name="Kues U."/>
            <person name="Barry K."/>
            <person name="Hegedus J.C."/>
            <person name="Henrissat B."/>
            <person name="Johnson J."/>
            <person name="Lipzen A."/>
            <person name="Ohm R."/>
            <person name="Nagy I."/>
            <person name="Pangilinan J."/>
            <person name="Yan J."/>
            <person name="Xiong Y."/>
            <person name="Grigoriev I.V."/>
            <person name="Hibbett D.S."/>
            <person name="Nagy L.G."/>
        </authorList>
    </citation>
    <scope>NUCLEOTIDE SEQUENCE [LARGE SCALE GENOMIC DNA]</scope>
    <source>
        <strain evidence="2 3">SZMC22713</strain>
    </source>
</reference>
<keyword evidence="3" id="KW-1185">Reference proteome</keyword>
<organism evidence="2 3">
    <name type="scientific">Rickenella mellea</name>
    <dbReference type="NCBI Taxonomy" id="50990"/>
    <lineage>
        <taxon>Eukaryota</taxon>
        <taxon>Fungi</taxon>
        <taxon>Dikarya</taxon>
        <taxon>Basidiomycota</taxon>
        <taxon>Agaricomycotina</taxon>
        <taxon>Agaricomycetes</taxon>
        <taxon>Hymenochaetales</taxon>
        <taxon>Rickenellaceae</taxon>
        <taxon>Rickenella</taxon>
    </lineage>
</organism>
<evidence type="ECO:0000256" key="1">
    <source>
        <dbReference type="SAM" id="Phobius"/>
    </source>
</evidence>
<dbReference type="AlphaFoldDB" id="A0A4Y7Q2Y8"/>
<sequence>MSSPTASPTNFPILNPNTALAFLPPEIAEQLEISRYVYVATLGAYLWDTLTNLNNDRKLLFKYPVRLPTVAYFLSRVATLAFLSSATVFPISAVKSCQTLQVALGACFAVAVPATSFLFFLRVRAVFNTSPWVVRFFAVIWLATLGGSITVPFAIQGGHIGPTQHCINTAVKPFSSAGIIISTCSDTMVFLAISWKLLTTARDDSLNGKMKSFFSGEGLPHISRILIQGGQLYYLITVGVKIVTMTLILTPTIPPVLRAIFTVPNVAIENMMACRVFRAVKFGLTTLPQTTFPKNTQLHRHTISSLMYASQPAGRQPG</sequence>
<keyword evidence="1" id="KW-0812">Transmembrane</keyword>
<feature type="transmembrane region" description="Helical" evidence="1">
    <location>
        <begin position="232"/>
        <end position="253"/>
    </location>
</feature>
<gene>
    <name evidence="2" type="ORF">BD410DRAFT_771023</name>
</gene>
<keyword evidence="1" id="KW-1133">Transmembrane helix</keyword>
<dbReference type="STRING" id="50990.A0A4Y7Q2Y8"/>
<dbReference type="Proteomes" id="UP000294933">
    <property type="component" value="Unassembled WGS sequence"/>
</dbReference>
<name>A0A4Y7Q2Y8_9AGAM</name>
<proteinExistence type="predicted"/>
<dbReference type="EMBL" id="ML170177">
    <property type="protein sequence ID" value="TDL22014.1"/>
    <property type="molecule type" value="Genomic_DNA"/>
</dbReference>
<feature type="transmembrane region" description="Helical" evidence="1">
    <location>
        <begin position="100"/>
        <end position="121"/>
    </location>
</feature>
<accession>A0A4Y7Q2Y8</accession>